<name>A0A1I2H3Q5_9BACT</name>
<gene>
    <name evidence="1" type="ORF">SAMN05216167_13815</name>
</gene>
<evidence type="ECO:0000313" key="2">
    <source>
        <dbReference type="Proteomes" id="UP000198598"/>
    </source>
</evidence>
<sequence length="59" mass="6534">MGGYLVLIIQKNRGLIILKATTLQNLQKGMLGRLQNILSIPKTWLQKGVLPVMTCGLRS</sequence>
<evidence type="ECO:0000313" key="1">
    <source>
        <dbReference type="EMBL" id="SFF24864.1"/>
    </source>
</evidence>
<reference evidence="1 2" key="1">
    <citation type="submission" date="2016-10" db="EMBL/GenBank/DDBJ databases">
        <authorList>
            <person name="de Groot N.N."/>
        </authorList>
    </citation>
    <scope>NUCLEOTIDE SEQUENCE [LARGE SCALE GENOMIC DNA]</scope>
    <source>
        <strain evidence="1 2">DSM 26130</strain>
    </source>
</reference>
<keyword evidence="2" id="KW-1185">Reference proteome</keyword>
<proteinExistence type="predicted"/>
<accession>A0A1I2H3Q5</accession>
<organism evidence="1 2">
    <name type="scientific">Spirosoma endophyticum</name>
    <dbReference type="NCBI Taxonomy" id="662367"/>
    <lineage>
        <taxon>Bacteria</taxon>
        <taxon>Pseudomonadati</taxon>
        <taxon>Bacteroidota</taxon>
        <taxon>Cytophagia</taxon>
        <taxon>Cytophagales</taxon>
        <taxon>Cytophagaceae</taxon>
        <taxon>Spirosoma</taxon>
    </lineage>
</organism>
<dbReference type="Proteomes" id="UP000198598">
    <property type="component" value="Unassembled WGS sequence"/>
</dbReference>
<dbReference type="AlphaFoldDB" id="A0A1I2H3Q5"/>
<dbReference type="EMBL" id="FOLQ01000038">
    <property type="protein sequence ID" value="SFF24864.1"/>
    <property type="molecule type" value="Genomic_DNA"/>
</dbReference>
<protein>
    <submittedName>
        <fullName evidence="1">Uncharacterized protein</fullName>
    </submittedName>
</protein>